<reference evidence="7" key="1">
    <citation type="submission" date="2016-10" db="EMBL/GenBank/DDBJ databases">
        <authorList>
            <person name="Varghese N."/>
            <person name="Submissions S."/>
        </authorList>
    </citation>
    <scope>NUCLEOTIDE SEQUENCE [LARGE SCALE GENOMIC DNA]</scope>
    <source>
        <strain evidence="7">IBRC-M 10761</strain>
    </source>
</reference>
<name>A0A1H6XMA1_9BACT</name>
<dbReference type="NCBIfam" id="TIGR01178">
    <property type="entry name" value="ade"/>
    <property type="match status" value="1"/>
</dbReference>
<feature type="domain" description="Amidohydrolase-related" evidence="4">
    <location>
        <begin position="44"/>
        <end position="324"/>
    </location>
</feature>
<dbReference type="Gene3D" id="3.20.20.140">
    <property type="entry name" value="Metal-dependent hydrolases"/>
    <property type="match status" value="1"/>
</dbReference>
<evidence type="ECO:0000259" key="5">
    <source>
        <dbReference type="Pfam" id="PF13382"/>
    </source>
</evidence>
<dbReference type="Pfam" id="PF01979">
    <property type="entry name" value="Amidohydro_1"/>
    <property type="match status" value="1"/>
</dbReference>
<evidence type="ECO:0000256" key="3">
    <source>
        <dbReference type="HAMAP-Rule" id="MF_01518"/>
    </source>
</evidence>
<feature type="domain" description="Adenine deaminase C-terminal" evidence="5">
    <location>
        <begin position="371"/>
        <end position="538"/>
    </location>
</feature>
<dbReference type="CDD" id="cd01295">
    <property type="entry name" value="AdeC"/>
    <property type="match status" value="1"/>
</dbReference>
<dbReference type="PANTHER" id="PTHR11113">
    <property type="entry name" value="N-ACETYLGLUCOSAMINE-6-PHOSPHATE DEACETYLASE"/>
    <property type="match status" value="1"/>
</dbReference>
<accession>A0A1H6XMA1</accession>
<comment type="catalytic activity">
    <reaction evidence="3">
        <text>adenine + H2O + H(+) = hypoxanthine + NH4(+)</text>
        <dbReference type="Rhea" id="RHEA:23688"/>
        <dbReference type="ChEBI" id="CHEBI:15377"/>
        <dbReference type="ChEBI" id="CHEBI:15378"/>
        <dbReference type="ChEBI" id="CHEBI:16708"/>
        <dbReference type="ChEBI" id="CHEBI:17368"/>
        <dbReference type="ChEBI" id="CHEBI:28938"/>
        <dbReference type="EC" id="3.5.4.2"/>
    </reaction>
</comment>
<keyword evidence="1 3" id="KW-0378">Hydrolase</keyword>
<keyword evidence="2 3" id="KW-0464">Manganese</keyword>
<dbReference type="Pfam" id="PF13382">
    <property type="entry name" value="Adenine_deam_C"/>
    <property type="match status" value="1"/>
</dbReference>
<comment type="similarity">
    <text evidence="3">Belongs to the metallo-dependent hydrolases superfamily. Adenine deaminase family.</text>
</comment>
<dbReference type="HAMAP" id="MF_01518">
    <property type="entry name" value="Adenine_deamin"/>
    <property type="match status" value="1"/>
</dbReference>
<dbReference type="AlphaFoldDB" id="A0A1H6XMA1"/>
<comment type="cofactor">
    <cofactor evidence="3">
        <name>Mn(2+)</name>
        <dbReference type="ChEBI" id="CHEBI:29035"/>
    </cofactor>
</comment>
<dbReference type="InterPro" id="IPR026912">
    <property type="entry name" value="Adenine_deam_C"/>
</dbReference>
<dbReference type="Proteomes" id="UP000199403">
    <property type="component" value="Unassembled WGS sequence"/>
</dbReference>
<evidence type="ECO:0000256" key="2">
    <source>
        <dbReference type="ARBA" id="ARBA00023211"/>
    </source>
</evidence>
<dbReference type="InterPro" id="IPR006680">
    <property type="entry name" value="Amidohydro-rel"/>
</dbReference>
<dbReference type="RefSeq" id="WP_092173050.1">
    <property type="nucleotide sequence ID" value="NZ_FNZH01000003.1"/>
</dbReference>
<dbReference type="GO" id="GO:0006146">
    <property type="term" value="P:adenine catabolic process"/>
    <property type="evidence" value="ECO:0007669"/>
    <property type="project" value="InterPro"/>
</dbReference>
<dbReference type="OrthoDB" id="9775607at2"/>
<dbReference type="EMBL" id="FNZH01000003">
    <property type="protein sequence ID" value="SEJ29296.1"/>
    <property type="molecule type" value="Genomic_DNA"/>
</dbReference>
<organism evidence="6 7">
    <name type="scientific">Cyclobacterium xiamenense</name>
    <dbReference type="NCBI Taxonomy" id="1297121"/>
    <lineage>
        <taxon>Bacteria</taxon>
        <taxon>Pseudomonadati</taxon>
        <taxon>Bacteroidota</taxon>
        <taxon>Cytophagia</taxon>
        <taxon>Cytophagales</taxon>
        <taxon>Cyclobacteriaceae</taxon>
        <taxon>Cyclobacterium</taxon>
    </lineage>
</organism>
<evidence type="ECO:0000313" key="7">
    <source>
        <dbReference type="Proteomes" id="UP000199403"/>
    </source>
</evidence>
<keyword evidence="7" id="KW-1185">Reference proteome</keyword>
<evidence type="ECO:0000313" key="6">
    <source>
        <dbReference type="EMBL" id="SEJ29296.1"/>
    </source>
</evidence>
<sequence>MEAAFSVRGQFVDIEKRKIFPAKIEVKQGNIQSVEPIPTAPMRYLLPGFVDAHVHIESSLLIPSSFARLAVVHGTVATVSDPHEIANVCGLTGIDFMIADGNASGFKFFFGAPSCVPATSFETAGARITEDEIAQLFADGSVHYLAEMMNWPGVLANDPEVIRKIELAKKYAMPVDGHAPGLRGTDAARYAAAGITTDHECVNMEEGRDRIRNGMKVAIREGSAARNFDALIDLLDEAPDQILFCSDDKHPDSLLDGHINQLAARAISRGKNLFDVLRAACLNPVTHYGLPVGLLRTGDPADFILVEDLREFRVLETYIDGKLVAKAGQSMLAHRGCIPVNNFAAERLTEDAFALTHEGGPGRVIQALDRQLITRERLLSLPSKEGKVISSTEVDCLKLAVINRYERNAPPQVALINGFGFLRGAIASSVAHDSHNILVVGVTDEDMARAVNLVIANHGGLSAVEGKQERVLPLQVAGLMSSDDAFDVAQRYTELDKMAKGMGSPLQSPFMTLSFMALLVIPSLKLSDKGLFNGDTFQFTRVFGTNLTDKPKKNEVS</sequence>
<gene>
    <name evidence="3" type="primary">ade</name>
    <name evidence="6" type="ORF">SAMN05192553_10375</name>
</gene>
<dbReference type="STRING" id="1416801.SAMN05192553_10375"/>
<dbReference type="InterPro" id="IPR032466">
    <property type="entry name" value="Metal_Hydrolase"/>
</dbReference>
<dbReference type="GO" id="GO:0000034">
    <property type="term" value="F:adenine deaminase activity"/>
    <property type="evidence" value="ECO:0007669"/>
    <property type="project" value="UniProtKB-UniRule"/>
</dbReference>
<protein>
    <recommendedName>
        <fullName evidence="3">Adenine deaminase</fullName>
        <shortName evidence="3">Adenase</shortName>
        <shortName evidence="3">Adenine aminase</shortName>
        <ecNumber evidence="3">3.5.4.2</ecNumber>
    </recommendedName>
</protein>
<dbReference type="EC" id="3.5.4.2" evidence="3"/>
<evidence type="ECO:0000256" key="1">
    <source>
        <dbReference type="ARBA" id="ARBA00022801"/>
    </source>
</evidence>
<dbReference type="InterPro" id="IPR006679">
    <property type="entry name" value="Adenine_deam"/>
</dbReference>
<proteinExistence type="inferred from homology"/>
<dbReference type="PANTHER" id="PTHR11113:SF2">
    <property type="entry name" value="ADENINE DEAMINASE"/>
    <property type="match status" value="1"/>
</dbReference>
<evidence type="ECO:0000259" key="4">
    <source>
        <dbReference type="Pfam" id="PF01979"/>
    </source>
</evidence>
<dbReference type="SUPFAM" id="SSF51556">
    <property type="entry name" value="Metallo-dependent hydrolases"/>
    <property type="match status" value="1"/>
</dbReference>